<dbReference type="Pfam" id="PF00814">
    <property type="entry name" value="TsaD"/>
    <property type="match status" value="1"/>
</dbReference>
<dbReference type="Gene3D" id="3.30.420.40">
    <property type="match status" value="2"/>
</dbReference>
<evidence type="ECO:0000259" key="8">
    <source>
        <dbReference type="Pfam" id="PF00814"/>
    </source>
</evidence>
<keyword evidence="4" id="KW-0479">Metal-binding</keyword>
<dbReference type="InterPro" id="IPR043129">
    <property type="entry name" value="ATPase_NBD"/>
</dbReference>
<dbReference type="CDD" id="cd24032">
    <property type="entry name" value="ASKHA_NBD_TsaB"/>
    <property type="match status" value="1"/>
</dbReference>
<accession>A0ABU5DXF1</accession>
<dbReference type="RefSeq" id="WP_320500417.1">
    <property type="nucleotide sequence ID" value="NZ_JAXCLX010000001.1"/>
</dbReference>
<evidence type="ECO:0000256" key="6">
    <source>
        <dbReference type="ARBA" id="ARBA00023315"/>
    </source>
</evidence>
<organism evidence="9 10">
    <name type="scientific">Dongia rigui</name>
    <dbReference type="NCBI Taxonomy" id="940149"/>
    <lineage>
        <taxon>Bacteria</taxon>
        <taxon>Pseudomonadati</taxon>
        <taxon>Pseudomonadota</taxon>
        <taxon>Alphaproteobacteria</taxon>
        <taxon>Rhodospirillales</taxon>
        <taxon>Dongiaceae</taxon>
        <taxon>Dongia</taxon>
    </lineage>
</organism>
<dbReference type="InterPro" id="IPR022496">
    <property type="entry name" value="T6A_TsaB"/>
</dbReference>
<dbReference type="NCBIfam" id="TIGR03725">
    <property type="entry name" value="T6A_YeaZ"/>
    <property type="match status" value="1"/>
</dbReference>
<protein>
    <recommendedName>
        <fullName evidence="1">N(6)-L-threonylcarbamoyladenine synthase</fullName>
        <ecNumber evidence="1">2.3.1.234</ecNumber>
    </recommendedName>
</protein>
<reference evidence="9 10" key="1">
    <citation type="journal article" date="2013" name="Antonie Van Leeuwenhoek">
        <title>Dongia rigui sp. nov., isolated from freshwater of a large wetland in Korea.</title>
        <authorList>
            <person name="Baik K.S."/>
            <person name="Hwang Y.M."/>
            <person name="Choi J.S."/>
            <person name="Kwon J."/>
            <person name="Seong C.N."/>
        </authorList>
    </citation>
    <scope>NUCLEOTIDE SEQUENCE [LARGE SCALE GENOMIC DNA]</scope>
    <source>
        <strain evidence="9 10">04SU4-P</strain>
    </source>
</reference>
<proteinExistence type="predicted"/>
<dbReference type="EMBL" id="JAXCLX010000001">
    <property type="protein sequence ID" value="MDY0871997.1"/>
    <property type="molecule type" value="Genomic_DNA"/>
</dbReference>
<sequence>MPDRLILAMDAAGDSCSVALGRASDAGLDVLASQKTEMKHGHAVALVPMIDKVMTQADRIFADLSAIAVGNGPGGFTGLRIALATARGLGLALEKPVLGVSNFQAAARQLPMDQRPLDGDILVMIDSRREEPYVARLDPDLLFKTAPRFMTLAEIASDLAAHPPSVITGDGTSLWQGVWPAGAGRHPAAADALGILALAADPAQRYSAKPDPLYLRPADVSAPKAP</sequence>
<evidence type="ECO:0000256" key="4">
    <source>
        <dbReference type="ARBA" id="ARBA00022723"/>
    </source>
</evidence>
<evidence type="ECO:0000256" key="5">
    <source>
        <dbReference type="ARBA" id="ARBA00023004"/>
    </source>
</evidence>
<evidence type="ECO:0000256" key="3">
    <source>
        <dbReference type="ARBA" id="ARBA00022694"/>
    </source>
</evidence>
<keyword evidence="10" id="KW-1185">Reference proteome</keyword>
<comment type="catalytic activity">
    <reaction evidence="7">
        <text>L-threonylcarbamoyladenylate + adenosine(37) in tRNA = N(6)-L-threonylcarbamoyladenosine(37) in tRNA + AMP + H(+)</text>
        <dbReference type="Rhea" id="RHEA:37059"/>
        <dbReference type="Rhea" id="RHEA-COMP:10162"/>
        <dbReference type="Rhea" id="RHEA-COMP:10163"/>
        <dbReference type="ChEBI" id="CHEBI:15378"/>
        <dbReference type="ChEBI" id="CHEBI:73682"/>
        <dbReference type="ChEBI" id="CHEBI:74411"/>
        <dbReference type="ChEBI" id="CHEBI:74418"/>
        <dbReference type="ChEBI" id="CHEBI:456215"/>
        <dbReference type="EC" id="2.3.1.234"/>
    </reaction>
</comment>
<evidence type="ECO:0000256" key="7">
    <source>
        <dbReference type="ARBA" id="ARBA00048117"/>
    </source>
</evidence>
<evidence type="ECO:0000256" key="1">
    <source>
        <dbReference type="ARBA" id="ARBA00012156"/>
    </source>
</evidence>
<name>A0ABU5DXF1_9PROT</name>
<dbReference type="PANTHER" id="PTHR11735">
    <property type="entry name" value="TRNA N6-ADENOSINE THREONYLCARBAMOYLTRANSFERASE"/>
    <property type="match status" value="1"/>
</dbReference>
<keyword evidence="2 9" id="KW-0808">Transferase</keyword>
<dbReference type="Proteomes" id="UP001271769">
    <property type="component" value="Unassembled WGS sequence"/>
</dbReference>
<evidence type="ECO:0000313" key="10">
    <source>
        <dbReference type="Proteomes" id="UP001271769"/>
    </source>
</evidence>
<dbReference type="InterPro" id="IPR000905">
    <property type="entry name" value="Gcp-like_dom"/>
</dbReference>
<dbReference type="GO" id="GO:0061711">
    <property type="term" value="F:tRNA N(6)-L-threonylcarbamoyladenine synthase activity"/>
    <property type="evidence" value="ECO:0007669"/>
    <property type="project" value="UniProtKB-EC"/>
</dbReference>
<keyword evidence="3" id="KW-0819">tRNA processing</keyword>
<dbReference type="PANTHER" id="PTHR11735:SF11">
    <property type="entry name" value="TRNA THREONYLCARBAMOYLADENOSINE BIOSYNTHESIS PROTEIN TSAB"/>
    <property type="match status" value="1"/>
</dbReference>
<dbReference type="SUPFAM" id="SSF53067">
    <property type="entry name" value="Actin-like ATPase domain"/>
    <property type="match status" value="2"/>
</dbReference>
<dbReference type="EC" id="2.3.1.234" evidence="1"/>
<feature type="domain" description="Gcp-like" evidence="8">
    <location>
        <begin position="38"/>
        <end position="135"/>
    </location>
</feature>
<dbReference type="PRINTS" id="PR00789">
    <property type="entry name" value="OSIALOPTASE"/>
</dbReference>
<keyword evidence="6 9" id="KW-0012">Acyltransferase</keyword>
<dbReference type="InterPro" id="IPR017861">
    <property type="entry name" value="KAE1/TsaD"/>
</dbReference>
<keyword evidence="5" id="KW-0408">Iron</keyword>
<gene>
    <name evidence="9" type="primary">tsaB</name>
    <name evidence="9" type="ORF">SMD31_08685</name>
</gene>
<evidence type="ECO:0000313" key="9">
    <source>
        <dbReference type="EMBL" id="MDY0871997.1"/>
    </source>
</evidence>
<comment type="caution">
    <text evidence="9">The sequence shown here is derived from an EMBL/GenBank/DDBJ whole genome shotgun (WGS) entry which is preliminary data.</text>
</comment>
<evidence type="ECO:0000256" key="2">
    <source>
        <dbReference type="ARBA" id="ARBA00022679"/>
    </source>
</evidence>